<gene>
    <name evidence="1" type="ORF">COX77_04915</name>
</gene>
<evidence type="ECO:0000313" key="1">
    <source>
        <dbReference type="EMBL" id="PIZ98326.1"/>
    </source>
</evidence>
<comment type="caution">
    <text evidence="1">The sequence shown here is derived from an EMBL/GenBank/DDBJ whole genome shotgun (WGS) entry which is preliminary data.</text>
</comment>
<dbReference type="EMBL" id="PFPO01000094">
    <property type="protein sequence ID" value="PIZ98326.1"/>
    <property type="molecule type" value="Genomic_DNA"/>
</dbReference>
<reference evidence="2" key="1">
    <citation type="submission" date="2017-09" db="EMBL/GenBank/DDBJ databases">
        <title>Depth-based differentiation of microbial function through sediment-hosted aquifers and enrichment of novel symbionts in the deep terrestrial subsurface.</title>
        <authorList>
            <person name="Probst A.J."/>
            <person name="Ladd B."/>
            <person name="Jarett J.K."/>
            <person name="Geller-Mcgrath D.E."/>
            <person name="Sieber C.M.K."/>
            <person name="Emerson J.B."/>
            <person name="Anantharaman K."/>
            <person name="Thomas B.C."/>
            <person name="Malmstrom R."/>
            <person name="Stieglmeier M."/>
            <person name="Klingl A."/>
            <person name="Woyke T."/>
            <person name="Ryan C.M."/>
            <person name="Banfield J.F."/>
        </authorList>
    </citation>
    <scope>NUCLEOTIDE SEQUENCE [LARGE SCALE GENOMIC DNA]</scope>
</reference>
<dbReference type="AlphaFoldDB" id="A0A2M7VD48"/>
<name>A0A2M7VD48_9BACT</name>
<proteinExistence type="predicted"/>
<dbReference type="Proteomes" id="UP000230405">
    <property type="component" value="Unassembled WGS sequence"/>
</dbReference>
<evidence type="ECO:0000313" key="2">
    <source>
        <dbReference type="Proteomes" id="UP000230405"/>
    </source>
</evidence>
<protein>
    <submittedName>
        <fullName evidence="1">Uncharacterized protein</fullName>
    </submittedName>
</protein>
<accession>A0A2M7VD48</accession>
<organism evidence="1 2">
    <name type="scientific">Candidatus Komeilibacteria bacterium CG_4_10_14_0_2_um_filter_37_10</name>
    <dbReference type="NCBI Taxonomy" id="1974470"/>
    <lineage>
        <taxon>Bacteria</taxon>
        <taxon>Candidatus Komeiliibacteriota</taxon>
    </lineage>
</organism>
<sequence length="137" mass="15537">MKKENLELIIKLQLFLDRNTLALKELVKKIQSIKAFINELEKTTPGSVKEKIVATAFTDFLNNVHVINRIEFLLDAWDKTAANSRSMFLIEDLITNYLNSLTVEKIKLLAQLAPKDIPGKLKPLFEQAAETAINILS</sequence>